<sequence>MKTLVLNAPGHFQQSETDLNTELQDGEVLLKIHRIGICGTDYHAFRGKQPFFSYPRILGHELGAEVVAISAGVDNVVVGDKVSVEPYINCGKCQACRNGKTNCCEKLQVLGVHSDGGMREFLKVPANKVYASKTLSYEQLALVETLGIGSHAVNRAQVQANDLVLVIGAGPIGLSVIQFAKLKGAKVAVMDMNEGRLAFCKQQLKVDETILLKDNDPVEAIRGVLNGDLPTAVFDATGNPASMMQAFKYVAHGGRLTFVGLFQGDVTFNDPEFHRREVTLLASRNALPEDFTSIIAAMENGTLDTHPWVSHRVPFDSLIDSFETLLLPESRVIKAVIEL</sequence>
<gene>
    <name evidence="4" type="ORF">FHS57_004652</name>
</gene>
<keyword evidence="5" id="KW-1185">Reference proteome</keyword>
<dbReference type="InterPro" id="IPR036291">
    <property type="entry name" value="NAD(P)-bd_dom_sf"/>
</dbReference>
<reference evidence="4 5" key="1">
    <citation type="submission" date="2020-08" db="EMBL/GenBank/DDBJ databases">
        <title>Genomic Encyclopedia of Type Strains, Phase IV (KMG-IV): sequencing the most valuable type-strain genomes for metagenomic binning, comparative biology and taxonomic classification.</title>
        <authorList>
            <person name="Goeker M."/>
        </authorList>
    </citation>
    <scope>NUCLEOTIDE SEQUENCE [LARGE SCALE GENOMIC DNA]</scope>
    <source>
        <strain evidence="4 5">DSM 17976</strain>
    </source>
</reference>
<evidence type="ECO:0000313" key="5">
    <source>
        <dbReference type="Proteomes" id="UP000541352"/>
    </source>
</evidence>
<dbReference type="EMBL" id="JACIBY010000011">
    <property type="protein sequence ID" value="MBB3840632.1"/>
    <property type="molecule type" value="Genomic_DNA"/>
</dbReference>
<dbReference type="InterPro" id="IPR050129">
    <property type="entry name" value="Zn_alcohol_dh"/>
</dbReference>
<evidence type="ECO:0008006" key="6">
    <source>
        <dbReference type="Google" id="ProtNLM"/>
    </source>
</evidence>
<dbReference type="GO" id="GO:0016491">
    <property type="term" value="F:oxidoreductase activity"/>
    <property type="evidence" value="ECO:0007669"/>
    <property type="project" value="UniProtKB-KW"/>
</dbReference>
<proteinExistence type="predicted"/>
<dbReference type="Pfam" id="PF08240">
    <property type="entry name" value="ADH_N"/>
    <property type="match status" value="1"/>
</dbReference>
<dbReference type="RefSeq" id="WP_183977726.1">
    <property type="nucleotide sequence ID" value="NZ_JACIBY010000011.1"/>
</dbReference>
<dbReference type="Gene3D" id="3.40.50.720">
    <property type="entry name" value="NAD(P)-binding Rossmann-like Domain"/>
    <property type="match status" value="1"/>
</dbReference>
<evidence type="ECO:0000256" key="1">
    <source>
        <dbReference type="ARBA" id="ARBA00023002"/>
    </source>
</evidence>
<dbReference type="Gene3D" id="3.90.180.10">
    <property type="entry name" value="Medium-chain alcohol dehydrogenases, catalytic domain"/>
    <property type="match status" value="1"/>
</dbReference>
<dbReference type="PANTHER" id="PTHR43401">
    <property type="entry name" value="L-THREONINE 3-DEHYDROGENASE"/>
    <property type="match status" value="1"/>
</dbReference>
<dbReference type="CDD" id="cd08261">
    <property type="entry name" value="Zn_ADH7"/>
    <property type="match status" value="1"/>
</dbReference>
<evidence type="ECO:0000313" key="4">
    <source>
        <dbReference type="EMBL" id="MBB3840632.1"/>
    </source>
</evidence>
<feature type="domain" description="Alcohol dehydrogenase-like N-terminal" evidence="3">
    <location>
        <begin position="25"/>
        <end position="130"/>
    </location>
</feature>
<organism evidence="4 5">
    <name type="scientific">Runella defluvii</name>
    <dbReference type="NCBI Taxonomy" id="370973"/>
    <lineage>
        <taxon>Bacteria</taxon>
        <taxon>Pseudomonadati</taxon>
        <taxon>Bacteroidota</taxon>
        <taxon>Cytophagia</taxon>
        <taxon>Cytophagales</taxon>
        <taxon>Spirosomataceae</taxon>
        <taxon>Runella</taxon>
    </lineage>
</organism>
<feature type="domain" description="Alcohol dehydrogenase-like C-terminal" evidence="2">
    <location>
        <begin position="171"/>
        <end position="298"/>
    </location>
</feature>
<comment type="caution">
    <text evidence="4">The sequence shown here is derived from an EMBL/GenBank/DDBJ whole genome shotgun (WGS) entry which is preliminary data.</text>
</comment>
<dbReference type="Pfam" id="PF00107">
    <property type="entry name" value="ADH_zinc_N"/>
    <property type="match status" value="1"/>
</dbReference>
<dbReference type="PANTHER" id="PTHR43401:SF3">
    <property type="entry name" value="L-GALACTONATE-5-DEHYDROGENASE"/>
    <property type="match status" value="1"/>
</dbReference>
<dbReference type="SUPFAM" id="SSF50129">
    <property type="entry name" value="GroES-like"/>
    <property type="match status" value="1"/>
</dbReference>
<dbReference type="AlphaFoldDB" id="A0A7W6ESK8"/>
<dbReference type="InterPro" id="IPR011032">
    <property type="entry name" value="GroES-like_sf"/>
</dbReference>
<dbReference type="InterPro" id="IPR013154">
    <property type="entry name" value="ADH-like_N"/>
</dbReference>
<name>A0A7W6ESK8_9BACT</name>
<accession>A0A7W6ESK8</accession>
<dbReference type="Proteomes" id="UP000541352">
    <property type="component" value="Unassembled WGS sequence"/>
</dbReference>
<protein>
    <recommendedName>
        <fullName evidence="6">Zinc-binding alcohol dehydrogenase family protein</fullName>
    </recommendedName>
</protein>
<dbReference type="SUPFAM" id="SSF51735">
    <property type="entry name" value="NAD(P)-binding Rossmann-fold domains"/>
    <property type="match status" value="1"/>
</dbReference>
<evidence type="ECO:0000259" key="3">
    <source>
        <dbReference type="Pfam" id="PF08240"/>
    </source>
</evidence>
<dbReference type="InterPro" id="IPR013149">
    <property type="entry name" value="ADH-like_C"/>
</dbReference>
<keyword evidence="1" id="KW-0560">Oxidoreductase</keyword>
<evidence type="ECO:0000259" key="2">
    <source>
        <dbReference type="Pfam" id="PF00107"/>
    </source>
</evidence>